<dbReference type="PANTHER" id="PTHR22916:SF3">
    <property type="entry name" value="UDP-GLCNAC:BETAGAL BETA-1,3-N-ACETYLGLUCOSAMINYLTRANSFERASE-LIKE PROTEIN 1"/>
    <property type="match status" value="1"/>
</dbReference>
<reference evidence="2" key="1">
    <citation type="submission" date="2012-11" db="EMBL/GenBank/DDBJ databases">
        <title>Dependencies among metagenomic species, viruses, plasmids and units of genetic variation.</title>
        <authorList>
            <person name="Nielsen H.B."/>
            <person name="Almeida M."/>
            <person name="Juncker A.S."/>
            <person name="Rasmussen S."/>
            <person name="Li J."/>
            <person name="Sunagawa S."/>
            <person name="Plichta D."/>
            <person name="Gautier L."/>
            <person name="Le Chatelier E."/>
            <person name="Peletier E."/>
            <person name="Bonde I."/>
            <person name="Nielsen T."/>
            <person name="Manichanh C."/>
            <person name="Arumugam M."/>
            <person name="Batto J."/>
            <person name="Santos M.B.Q.D."/>
            <person name="Blom N."/>
            <person name="Borruel N."/>
            <person name="Burgdorf K.S."/>
            <person name="Boumezbeur F."/>
            <person name="Casellas F."/>
            <person name="Dore J."/>
            <person name="Guarner F."/>
            <person name="Hansen T."/>
            <person name="Hildebrand F."/>
            <person name="Kaas R.S."/>
            <person name="Kennedy S."/>
            <person name="Kristiansen K."/>
            <person name="Kultima J.R."/>
            <person name="Leonard P."/>
            <person name="Levenez F."/>
            <person name="Lund O."/>
            <person name="Moumen B."/>
            <person name="Le Paslier D."/>
            <person name="Pons N."/>
            <person name="Pedersen O."/>
            <person name="Prifti E."/>
            <person name="Qin J."/>
            <person name="Raes J."/>
            <person name="Tap J."/>
            <person name="Tims S."/>
            <person name="Ussery D.W."/>
            <person name="Yamada T."/>
            <person name="MetaHit consortium"/>
            <person name="Renault P."/>
            <person name="Sicheritz-Ponten T."/>
            <person name="Bork P."/>
            <person name="Wang J."/>
            <person name="Brunak S."/>
            <person name="Ehrlich S.D."/>
        </authorList>
    </citation>
    <scope>NUCLEOTIDE SEQUENCE [LARGE SCALE GENOMIC DNA]</scope>
</reference>
<dbReference type="InterPro" id="IPR029063">
    <property type="entry name" value="SAM-dependent_MTases_sf"/>
</dbReference>
<evidence type="ECO:0000313" key="3">
    <source>
        <dbReference type="Proteomes" id="UP000018141"/>
    </source>
</evidence>
<dbReference type="Proteomes" id="UP000018141">
    <property type="component" value="Unassembled WGS sequence"/>
</dbReference>
<name>R7AKN3_9FIRM</name>
<dbReference type="CDD" id="cd00761">
    <property type="entry name" value="Glyco_tranf_GTA_type"/>
    <property type="match status" value="1"/>
</dbReference>
<feature type="domain" description="Glycosyltransferase 2-like" evidence="1">
    <location>
        <begin position="5"/>
        <end position="161"/>
    </location>
</feature>
<evidence type="ECO:0000259" key="1">
    <source>
        <dbReference type="Pfam" id="PF00535"/>
    </source>
</evidence>
<proteinExistence type="predicted"/>
<protein>
    <recommendedName>
        <fullName evidence="1">Glycosyltransferase 2-like domain-containing protein</fullName>
    </recommendedName>
</protein>
<dbReference type="Pfam" id="PF00535">
    <property type="entry name" value="Glycos_transf_2"/>
    <property type="match status" value="1"/>
</dbReference>
<dbReference type="SUPFAM" id="SSF53448">
    <property type="entry name" value="Nucleotide-diphospho-sugar transferases"/>
    <property type="match status" value="1"/>
</dbReference>
<dbReference type="Gene3D" id="3.40.50.720">
    <property type="entry name" value="NAD(P)-binding Rossmann-like Domain"/>
    <property type="match status" value="1"/>
</dbReference>
<accession>R7AKN3</accession>
<dbReference type="InterPro" id="IPR001173">
    <property type="entry name" value="Glyco_trans_2-like"/>
</dbReference>
<comment type="caution">
    <text evidence="2">The sequence shown here is derived from an EMBL/GenBank/DDBJ whole genome shotgun (WGS) entry which is preliminary data.</text>
</comment>
<gene>
    <name evidence="2" type="ORF">BN656_00053</name>
</gene>
<dbReference type="SUPFAM" id="SSF53335">
    <property type="entry name" value="S-adenosyl-L-methionine-dependent methyltransferases"/>
    <property type="match status" value="1"/>
</dbReference>
<dbReference type="Gene3D" id="3.90.550.10">
    <property type="entry name" value="Spore Coat Polysaccharide Biosynthesis Protein SpsA, Chain A"/>
    <property type="match status" value="1"/>
</dbReference>
<dbReference type="AlphaFoldDB" id="R7AKN3"/>
<evidence type="ECO:0000313" key="2">
    <source>
        <dbReference type="EMBL" id="CDD58945.1"/>
    </source>
</evidence>
<dbReference type="PANTHER" id="PTHR22916">
    <property type="entry name" value="GLYCOSYLTRANSFERASE"/>
    <property type="match status" value="1"/>
</dbReference>
<dbReference type="GO" id="GO:0016758">
    <property type="term" value="F:hexosyltransferase activity"/>
    <property type="evidence" value="ECO:0007669"/>
    <property type="project" value="UniProtKB-ARBA"/>
</dbReference>
<dbReference type="InterPro" id="IPR029044">
    <property type="entry name" value="Nucleotide-diphossugar_trans"/>
</dbReference>
<organism evidence="2 3">
    <name type="scientific">Bacteroides pectinophilus CAG:437</name>
    <dbReference type="NCBI Taxonomy" id="1263051"/>
    <lineage>
        <taxon>Bacteria</taxon>
        <taxon>Bacillati</taxon>
        <taxon>Bacillota</taxon>
        <taxon>Clostridia</taxon>
        <taxon>Eubacteriales</taxon>
    </lineage>
</organism>
<dbReference type="EMBL" id="CBHH010000062">
    <property type="protein sequence ID" value="CDD58945.1"/>
    <property type="molecule type" value="Genomic_DNA"/>
</dbReference>
<sequence length="366" mass="42695">MPKVSIVLPTYNGEKYIKESIESILSQTLTDWELIIVNDCSKDTTASIISEYASEDDRIKIITNEQNQKLPESLNIGFRQACGEYLTWTSDDNMYKPQALKTMADYLDSNQECPMVCTAMDVIDADGVYLYTMTDYSDEKMLYTNCVGACFMYRYEVMKKIGDYDNDKFLVEDYDYWLRIFFNYGKIDFIDKNIYKYRIHEQSLTKQRKLQISMQLMKMRKQYLDNIINMCNNEKYILCSIYCDFMLEECLDNASRNKLIKAVPEVNAICEGVPSEQIVIYGAGNIGKKAYALYKDSVLYYADQNPLLYGKKINGVEVILPDKISEIQSKFDIVIALSTDKIYSAIKQLEKYNVRKYLYKDINKQY</sequence>